<keyword evidence="6 7" id="KW-0472">Membrane</keyword>
<evidence type="ECO:0000259" key="8">
    <source>
        <dbReference type="PROSITE" id="PS50850"/>
    </source>
</evidence>
<comment type="caution">
    <text evidence="9">The sequence shown here is derived from an EMBL/GenBank/DDBJ whole genome shotgun (WGS) entry which is preliminary data.</text>
</comment>
<dbReference type="InterPro" id="IPR036259">
    <property type="entry name" value="MFS_trans_sf"/>
</dbReference>
<keyword evidence="4 7" id="KW-0812">Transmembrane</keyword>
<feature type="transmembrane region" description="Helical" evidence="7">
    <location>
        <begin position="94"/>
        <end position="111"/>
    </location>
</feature>
<feature type="transmembrane region" description="Helical" evidence="7">
    <location>
        <begin position="58"/>
        <end position="82"/>
    </location>
</feature>
<accession>A0A520LPG1</accession>
<feature type="transmembrane region" description="Helical" evidence="7">
    <location>
        <begin position="300"/>
        <end position="323"/>
    </location>
</feature>
<feature type="transmembrane region" description="Helical" evidence="7">
    <location>
        <begin position="234"/>
        <end position="256"/>
    </location>
</feature>
<dbReference type="Proteomes" id="UP000318148">
    <property type="component" value="Unassembled WGS sequence"/>
</dbReference>
<sequence length="453" mass="49685">MTDSTNLINQFSLYKSKKFLPFFVTQFLGALNDNLFKNALLVIIVSSAVQTADSTINFLTNFAVGLFILPFFLFSATAGQLADRFDKAFLMRRVKFFEILIMMLGTISLIYQNLTSMLCVLFLLGTQSAFFGPLKYSIIPQHLSSKELLAGNAQVGMGTFVSILLGTLIGGWIITIDSGEIILGFLMLLMALVGWISSQKIPPAPSENDKVENSFNPIREAKLNFKLASENNSVWYCILAISWFWLYGGCFLTQVPNFTVSVLHGHPRMVSILLAAFIIGIATGALLCNRLSKGVVNPALVTLGTLGLSTFAFDLSYASSVFADNNAHLNKIMPLEFLTLEGSIRLTLDLILIGIFGGLFIVPLNAMVQSRTSTSVRARVISANNIINAAFMVGGSLLGIVFLTILGWSILEFFIAIAVLNILFMAYVFSKVPEFKSSFLNWISKSAQNSKPD</sequence>
<dbReference type="Pfam" id="PF07690">
    <property type="entry name" value="MFS_1"/>
    <property type="match status" value="1"/>
</dbReference>
<comment type="subcellular location">
    <subcellularLocation>
        <location evidence="1">Cell membrane</location>
        <topology evidence="1">Multi-pass membrane protein</topology>
    </subcellularLocation>
</comment>
<evidence type="ECO:0000313" key="10">
    <source>
        <dbReference type="Proteomes" id="UP000318148"/>
    </source>
</evidence>
<keyword evidence="2" id="KW-0813">Transport</keyword>
<dbReference type="PANTHER" id="PTHR43266">
    <property type="entry name" value="MACROLIDE-EFFLUX PROTEIN"/>
    <property type="match status" value="1"/>
</dbReference>
<proteinExistence type="predicted"/>
<name>A0A520LPG1_9GAMM</name>
<dbReference type="AlphaFoldDB" id="A0A520LPG1"/>
<dbReference type="InterPro" id="IPR011701">
    <property type="entry name" value="MFS"/>
</dbReference>
<feature type="transmembrane region" description="Helical" evidence="7">
    <location>
        <begin position="268"/>
        <end position="288"/>
    </location>
</feature>
<evidence type="ECO:0000256" key="7">
    <source>
        <dbReference type="SAM" id="Phobius"/>
    </source>
</evidence>
<keyword evidence="3" id="KW-1003">Cell membrane</keyword>
<dbReference type="PANTHER" id="PTHR43266:SF2">
    <property type="entry name" value="MAJOR FACILITATOR SUPERFAMILY (MFS) PROFILE DOMAIN-CONTAINING PROTEIN"/>
    <property type="match status" value="1"/>
</dbReference>
<evidence type="ECO:0000256" key="4">
    <source>
        <dbReference type="ARBA" id="ARBA00022692"/>
    </source>
</evidence>
<feature type="transmembrane region" description="Helical" evidence="7">
    <location>
        <begin position="181"/>
        <end position="198"/>
    </location>
</feature>
<organism evidence="9 10">
    <name type="scientific">SAR92 clade bacterium</name>
    <dbReference type="NCBI Taxonomy" id="2315479"/>
    <lineage>
        <taxon>Bacteria</taxon>
        <taxon>Pseudomonadati</taxon>
        <taxon>Pseudomonadota</taxon>
        <taxon>Gammaproteobacteria</taxon>
        <taxon>Cellvibrionales</taxon>
        <taxon>Porticoccaceae</taxon>
        <taxon>SAR92 clade</taxon>
    </lineage>
</organism>
<feature type="transmembrane region" description="Helical" evidence="7">
    <location>
        <begin position="386"/>
        <end position="407"/>
    </location>
</feature>
<protein>
    <submittedName>
        <fullName evidence="9">MFS transporter</fullName>
    </submittedName>
</protein>
<gene>
    <name evidence="9" type="ORF">EVB02_00030</name>
</gene>
<dbReference type="GO" id="GO:0022857">
    <property type="term" value="F:transmembrane transporter activity"/>
    <property type="evidence" value="ECO:0007669"/>
    <property type="project" value="InterPro"/>
</dbReference>
<evidence type="ECO:0000256" key="6">
    <source>
        <dbReference type="ARBA" id="ARBA00023136"/>
    </source>
</evidence>
<feature type="transmembrane region" description="Helical" evidence="7">
    <location>
        <begin position="155"/>
        <end position="175"/>
    </location>
</feature>
<evidence type="ECO:0000256" key="1">
    <source>
        <dbReference type="ARBA" id="ARBA00004651"/>
    </source>
</evidence>
<dbReference type="GO" id="GO:0005886">
    <property type="term" value="C:plasma membrane"/>
    <property type="evidence" value="ECO:0007669"/>
    <property type="project" value="UniProtKB-SubCell"/>
</dbReference>
<reference evidence="9 10" key="1">
    <citation type="submission" date="2019-02" db="EMBL/GenBank/DDBJ databases">
        <title>Prokaryotic population dynamics and viral predation in marine succession experiment using metagenomics: the confinement effect.</title>
        <authorList>
            <person name="Haro-Moreno J.M."/>
            <person name="Rodriguez-Valera F."/>
            <person name="Lopez-Perez M."/>
        </authorList>
    </citation>
    <scope>NUCLEOTIDE SEQUENCE [LARGE SCALE GENOMIC DNA]</scope>
    <source>
        <strain evidence="9">MED-G169</strain>
    </source>
</reference>
<dbReference type="EMBL" id="SHBO01000001">
    <property type="protein sequence ID" value="RZO08874.1"/>
    <property type="molecule type" value="Genomic_DNA"/>
</dbReference>
<evidence type="ECO:0000256" key="3">
    <source>
        <dbReference type="ARBA" id="ARBA00022475"/>
    </source>
</evidence>
<dbReference type="Gene3D" id="1.20.1250.20">
    <property type="entry name" value="MFS general substrate transporter like domains"/>
    <property type="match status" value="1"/>
</dbReference>
<keyword evidence="5 7" id="KW-1133">Transmembrane helix</keyword>
<evidence type="ECO:0000256" key="5">
    <source>
        <dbReference type="ARBA" id="ARBA00022989"/>
    </source>
</evidence>
<feature type="transmembrane region" description="Helical" evidence="7">
    <location>
        <begin position="413"/>
        <end position="430"/>
    </location>
</feature>
<feature type="transmembrane region" description="Helical" evidence="7">
    <location>
        <begin position="343"/>
        <end position="366"/>
    </location>
</feature>
<evidence type="ECO:0000256" key="2">
    <source>
        <dbReference type="ARBA" id="ARBA00022448"/>
    </source>
</evidence>
<dbReference type="PROSITE" id="PS50850">
    <property type="entry name" value="MFS"/>
    <property type="match status" value="1"/>
</dbReference>
<feature type="domain" description="Major facilitator superfamily (MFS) profile" evidence="8">
    <location>
        <begin position="163"/>
        <end position="453"/>
    </location>
</feature>
<dbReference type="SUPFAM" id="SSF103473">
    <property type="entry name" value="MFS general substrate transporter"/>
    <property type="match status" value="1"/>
</dbReference>
<dbReference type="InterPro" id="IPR020846">
    <property type="entry name" value="MFS_dom"/>
</dbReference>
<dbReference type="CDD" id="cd06173">
    <property type="entry name" value="MFS_MefA_like"/>
    <property type="match status" value="1"/>
</dbReference>
<evidence type="ECO:0000313" key="9">
    <source>
        <dbReference type="EMBL" id="RZO08874.1"/>
    </source>
</evidence>